<evidence type="ECO:0000256" key="4">
    <source>
        <dbReference type="ARBA" id="ARBA00023163"/>
    </source>
</evidence>
<dbReference type="GO" id="GO:0008448">
    <property type="term" value="F:N-acetylglucosamine-6-phosphate deacetylase activity"/>
    <property type="evidence" value="ECO:0007669"/>
    <property type="project" value="TreeGrafter"/>
</dbReference>
<dbReference type="InterPro" id="IPR018356">
    <property type="entry name" value="Tscrpt_reg_HTH_DeoR_CS"/>
</dbReference>
<reference evidence="6" key="1">
    <citation type="submission" date="2022-10" db="EMBL/GenBank/DDBJ databases">
        <title>Culturing micro-colonial fungi from biological soil crusts in the Mojave desert and describing Neophaeococcomyces mojavensis, and introducing the new genera and species Taxawa tesnikishii.</title>
        <authorList>
            <person name="Kurbessoian T."/>
            <person name="Stajich J.E."/>
        </authorList>
    </citation>
    <scope>NUCLEOTIDE SEQUENCE</scope>
    <source>
        <strain evidence="6">TK_35</strain>
    </source>
</reference>
<dbReference type="NCBIfam" id="NF007316">
    <property type="entry name" value="PRK09802.1"/>
    <property type="match status" value="1"/>
</dbReference>
<dbReference type="InterPro" id="IPR037171">
    <property type="entry name" value="NagB/RpiA_transferase-like"/>
</dbReference>
<dbReference type="Pfam" id="PF01979">
    <property type="entry name" value="Amidohydro_1"/>
    <property type="match status" value="1"/>
</dbReference>
<dbReference type="PROSITE" id="PS51000">
    <property type="entry name" value="HTH_DEOR_2"/>
    <property type="match status" value="1"/>
</dbReference>
<evidence type="ECO:0000256" key="3">
    <source>
        <dbReference type="ARBA" id="ARBA00023125"/>
    </source>
</evidence>
<dbReference type="PROSITE" id="PS00894">
    <property type="entry name" value="HTH_DEOR_1"/>
    <property type="match status" value="1"/>
</dbReference>
<dbReference type="SUPFAM" id="SSF46785">
    <property type="entry name" value="Winged helix' DNA-binding domain"/>
    <property type="match status" value="1"/>
</dbReference>
<dbReference type="SUPFAM" id="SSF51556">
    <property type="entry name" value="Metallo-dependent hydrolases"/>
    <property type="match status" value="1"/>
</dbReference>
<feature type="domain" description="HTH deoR-type" evidence="5">
    <location>
        <begin position="6"/>
        <end position="61"/>
    </location>
</feature>
<dbReference type="AlphaFoldDB" id="A0AA38Y0H2"/>
<keyword evidence="3" id="KW-0238">DNA-binding</keyword>
<evidence type="ECO:0000256" key="2">
    <source>
        <dbReference type="ARBA" id="ARBA00023015"/>
    </source>
</evidence>
<evidence type="ECO:0000259" key="5">
    <source>
        <dbReference type="PROSITE" id="PS51000"/>
    </source>
</evidence>
<dbReference type="InterPro" id="IPR014036">
    <property type="entry name" value="DeoR-like_C"/>
</dbReference>
<name>A0AA38Y0H2_9EURO</name>
<keyword evidence="1" id="KW-0378">Hydrolase</keyword>
<dbReference type="Gene3D" id="3.20.20.140">
    <property type="entry name" value="Metal-dependent hydrolases"/>
    <property type="match status" value="1"/>
</dbReference>
<dbReference type="InterPro" id="IPR001034">
    <property type="entry name" value="DeoR_HTH"/>
</dbReference>
<dbReference type="PANTHER" id="PTHR11113">
    <property type="entry name" value="N-ACETYLGLUCOSAMINE-6-PHOSPHATE DEACETYLASE"/>
    <property type="match status" value="1"/>
</dbReference>
<proteinExistence type="predicted"/>
<organism evidence="6">
    <name type="scientific">Knufia peltigerae</name>
    <dbReference type="NCBI Taxonomy" id="1002370"/>
    <lineage>
        <taxon>Eukaryota</taxon>
        <taxon>Fungi</taxon>
        <taxon>Dikarya</taxon>
        <taxon>Ascomycota</taxon>
        <taxon>Pezizomycotina</taxon>
        <taxon>Eurotiomycetes</taxon>
        <taxon>Chaetothyriomycetidae</taxon>
        <taxon>Chaetothyriales</taxon>
        <taxon>Trichomeriaceae</taxon>
        <taxon>Knufia</taxon>
    </lineage>
</organism>
<dbReference type="Gene3D" id="3.40.50.1360">
    <property type="match status" value="1"/>
</dbReference>
<dbReference type="SMART" id="SM00420">
    <property type="entry name" value="HTH_DEOR"/>
    <property type="match status" value="1"/>
</dbReference>
<dbReference type="NCBIfam" id="NF040755">
    <property type="entry name" value="AgaR"/>
    <property type="match status" value="1"/>
</dbReference>
<dbReference type="GO" id="GO:0003700">
    <property type="term" value="F:DNA-binding transcription factor activity"/>
    <property type="evidence" value="ECO:0007669"/>
    <property type="project" value="InterPro"/>
</dbReference>
<evidence type="ECO:0000256" key="1">
    <source>
        <dbReference type="ARBA" id="ARBA00022801"/>
    </source>
</evidence>
<dbReference type="PRINTS" id="PR00037">
    <property type="entry name" value="HTHLACR"/>
</dbReference>
<gene>
    <name evidence="6" type="ORF">H2204_008101</name>
</gene>
<dbReference type="Pfam" id="PF00455">
    <property type="entry name" value="DeoRC"/>
    <property type="match status" value="1"/>
</dbReference>
<dbReference type="EMBL" id="JAPDRN010000057">
    <property type="protein sequence ID" value="KAJ9631375.1"/>
    <property type="molecule type" value="Genomic_DNA"/>
</dbReference>
<dbReference type="GO" id="GO:0006046">
    <property type="term" value="P:N-acetylglucosamine catabolic process"/>
    <property type="evidence" value="ECO:0007669"/>
    <property type="project" value="TreeGrafter"/>
</dbReference>
<dbReference type="GO" id="GO:0003677">
    <property type="term" value="F:DNA binding"/>
    <property type="evidence" value="ECO:0007669"/>
    <property type="project" value="UniProtKB-KW"/>
</dbReference>
<protein>
    <recommendedName>
        <fullName evidence="5">HTH deoR-type domain-containing protein</fullName>
    </recommendedName>
</protein>
<dbReference type="InterPro" id="IPR006680">
    <property type="entry name" value="Amidohydro-rel"/>
</dbReference>
<sequence>MAMRNTRSRRQQILQLLIEHGSVQVADLVERFGVSAVTIRADLTHFEAQGLATRTHGGATLVRTPPQEQDIHEKDALNLPLKESIGAAAARLVQAGDNIIIDSGSTTMTLARHLRGHRDVTVMTNGLNIAWELANAAGITALLTGGLLRQQSLSLQGSQAEASLNSYSFDTLFLGVDGLDLQFGLTTHDEAEARLNHRMVERARRIVVLTDASKFGRVSLHRIARLDQIHAIITDAGIDEATREGLQRLGIEVQFDSHVRQLQVDDHSGGDDPQLPVILPGFIDLHVHGAAGVDLMQGGDVARTIARTHARFGTTTLLATTMTAGLDEIEYALQGVATTMAAPDADAACIAGVHLEGPFISPQRLGAQPNRTIEATLALVQQLHALAPIRVMTLAPEIGEHTALIPALSALGIRVQLGHSAGTYEEGVAALQAGASGFTHLFNGMTGVDHYRPGIAAAALAHAQYAEIIPDLQHIHPGVIRLAARAIPRLYAVTDATAATGMPDGGYALGEQRVHRCGGCVRLATGSLAGSALTMDQALRNLVQVGLELADASQRVSTFPADYLGLSDRGRIAPDARADLVVLDAELRLQQVVVGGRVIDLH</sequence>
<dbReference type="InterPro" id="IPR036388">
    <property type="entry name" value="WH-like_DNA-bd_sf"/>
</dbReference>
<dbReference type="InterPro" id="IPR032466">
    <property type="entry name" value="Metal_Hydrolase"/>
</dbReference>
<dbReference type="InterPro" id="IPR011059">
    <property type="entry name" value="Metal-dep_hydrolase_composite"/>
</dbReference>
<accession>A0AA38Y0H2</accession>
<dbReference type="InterPro" id="IPR036390">
    <property type="entry name" value="WH_DNA-bd_sf"/>
</dbReference>
<dbReference type="SMART" id="SM01134">
    <property type="entry name" value="DeoRC"/>
    <property type="match status" value="1"/>
</dbReference>
<dbReference type="PANTHER" id="PTHR11113:SF14">
    <property type="entry name" value="N-ACETYLGLUCOSAMINE-6-PHOSPHATE DEACETYLASE"/>
    <property type="match status" value="1"/>
</dbReference>
<dbReference type="Pfam" id="PF08220">
    <property type="entry name" value="HTH_DeoR"/>
    <property type="match status" value="1"/>
</dbReference>
<keyword evidence="2" id="KW-0805">Transcription regulation</keyword>
<dbReference type="InterPro" id="IPR047779">
    <property type="entry name" value="AgaR-like"/>
</dbReference>
<evidence type="ECO:0000313" key="6">
    <source>
        <dbReference type="EMBL" id="KAJ9631375.1"/>
    </source>
</evidence>
<keyword evidence="4" id="KW-0804">Transcription</keyword>
<dbReference type="Gene3D" id="2.30.40.10">
    <property type="entry name" value="Urease, subunit C, domain 1"/>
    <property type="match status" value="1"/>
</dbReference>
<dbReference type="Gene3D" id="1.10.10.10">
    <property type="entry name" value="Winged helix-like DNA-binding domain superfamily/Winged helix DNA-binding domain"/>
    <property type="match status" value="1"/>
</dbReference>
<dbReference type="SUPFAM" id="SSF100950">
    <property type="entry name" value="NagB/RpiA/CoA transferase-like"/>
    <property type="match status" value="1"/>
</dbReference>
<comment type="caution">
    <text evidence="6">The sequence shown here is derived from an EMBL/GenBank/DDBJ whole genome shotgun (WGS) entry which is preliminary data.</text>
</comment>